<dbReference type="PANTHER" id="PTHR12126">
    <property type="entry name" value="NADH-UBIQUINONE OXIDOREDUCTASE 39 KDA SUBUNIT-RELATED"/>
    <property type="match status" value="1"/>
</dbReference>
<dbReference type="GO" id="GO:0016853">
    <property type="term" value="F:isomerase activity"/>
    <property type="evidence" value="ECO:0007669"/>
    <property type="project" value="UniProtKB-KW"/>
</dbReference>
<dbReference type="EMBL" id="CP042914">
    <property type="protein sequence ID" value="QEG38085.1"/>
    <property type="molecule type" value="Genomic_DNA"/>
</dbReference>
<name>A0A5B9QKL5_9BACT</name>
<dbReference type="KEGG" id="rul:UC8_00380"/>
<feature type="domain" description="NAD(P)-binding" evidence="1">
    <location>
        <begin position="15"/>
        <end position="123"/>
    </location>
</feature>
<evidence type="ECO:0000313" key="3">
    <source>
        <dbReference type="Proteomes" id="UP000325286"/>
    </source>
</evidence>
<dbReference type="RefSeq" id="WP_068136035.1">
    <property type="nucleotide sequence ID" value="NZ_CP042914.1"/>
</dbReference>
<dbReference type="Pfam" id="PF13460">
    <property type="entry name" value="NAD_binding_10"/>
    <property type="match status" value="1"/>
</dbReference>
<dbReference type="OrthoDB" id="9774199at2"/>
<dbReference type="InterPro" id="IPR051207">
    <property type="entry name" value="ComplexI_NDUFA9_subunit"/>
</dbReference>
<sequence length="307" mass="33213">MSESESPPPLVLLTGATGYIGSRLLTGLQDQHINVRCLARSPDDLPDDLASTTEVFQGDVLKPDSLSEVMTGVTTAYYLIHLMGSGAGFQELDREAAENFGLAAKAAGVQRIIYMGGLGDESDPQLSPHLRSRHEVGQILCSSGVETIEFRASVVIGNGSLSFDLIQSLTNRLPVMICPRWLATPTQPIAVSDVLDYLLAARELPPGDSRIFEIGSSDVVTYGELIQIYARLKGLRRWLVSVPLLTPYLSSLWLGLVTPASAEVGRHLIEGLKNPTVVKDDSALDAFSIRPLGVEQAMRQALEEEQS</sequence>
<keyword evidence="3" id="KW-1185">Reference proteome</keyword>
<dbReference type="AlphaFoldDB" id="A0A5B9QKL5"/>
<dbReference type="SUPFAM" id="SSF51735">
    <property type="entry name" value="NAD(P)-binding Rossmann-fold domains"/>
    <property type="match status" value="1"/>
</dbReference>
<dbReference type="PANTHER" id="PTHR12126:SF11">
    <property type="entry name" value="NADH DEHYDROGENASE [UBIQUINONE] 1 ALPHA SUBCOMPLEX SUBUNIT 9, MITOCHONDRIAL"/>
    <property type="match status" value="1"/>
</dbReference>
<dbReference type="InterPro" id="IPR016040">
    <property type="entry name" value="NAD(P)-bd_dom"/>
</dbReference>
<reference evidence="2 3" key="1">
    <citation type="submission" date="2019-08" db="EMBL/GenBank/DDBJ databases">
        <title>Deep-cultivation of Planctomycetes and their phenomic and genomic characterization uncovers novel biology.</title>
        <authorList>
            <person name="Wiegand S."/>
            <person name="Jogler M."/>
            <person name="Boedeker C."/>
            <person name="Pinto D."/>
            <person name="Vollmers J."/>
            <person name="Rivas-Marin E."/>
            <person name="Kohn T."/>
            <person name="Peeters S.H."/>
            <person name="Heuer A."/>
            <person name="Rast P."/>
            <person name="Oberbeckmann S."/>
            <person name="Bunk B."/>
            <person name="Jeske O."/>
            <person name="Meyerdierks A."/>
            <person name="Storesund J.E."/>
            <person name="Kallscheuer N."/>
            <person name="Luecker S."/>
            <person name="Lage O.M."/>
            <person name="Pohl T."/>
            <person name="Merkel B.J."/>
            <person name="Hornburger P."/>
            <person name="Mueller R.-W."/>
            <person name="Bruemmer F."/>
            <person name="Labrenz M."/>
            <person name="Spormann A.M."/>
            <person name="Op den Camp H."/>
            <person name="Overmann J."/>
            <person name="Amann R."/>
            <person name="Jetten M.S.M."/>
            <person name="Mascher T."/>
            <person name="Medema M.H."/>
            <person name="Devos D.P."/>
            <person name="Kaster A.-K."/>
            <person name="Ovreas L."/>
            <person name="Rohde M."/>
            <person name="Galperin M.Y."/>
            <person name="Jogler C."/>
        </authorList>
    </citation>
    <scope>NUCLEOTIDE SEQUENCE [LARGE SCALE GENOMIC DNA]</scope>
    <source>
        <strain evidence="2 3">UC8</strain>
    </source>
</reference>
<protein>
    <submittedName>
        <fullName evidence="2">3 beta-hydroxysteroid dehydrogenase/Delta 5--&gt;4-isomerase</fullName>
    </submittedName>
</protein>
<organism evidence="2 3">
    <name type="scientific">Roseimaritima ulvae</name>
    <dbReference type="NCBI Taxonomy" id="980254"/>
    <lineage>
        <taxon>Bacteria</taxon>
        <taxon>Pseudomonadati</taxon>
        <taxon>Planctomycetota</taxon>
        <taxon>Planctomycetia</taxon>
        <taxon>Pirellulales</taxon>
        <taxon>Pirellulaceae</taxon>
        <taxon>Roseimaritima</taxon>
    </lineage>
</organism>
<dbReference type="InterPro" id="IPR036291">
    <property type="entry name" value="NAD(P)-bd_dom_sf"/>
</dbReference>
<gene>
    <name evidence="2" type="ORF">UC8_00380</name>
</gene>
<dbReference type="Proteomes" id="UP000325286">
    <property type="component" value="Chromosome"/>
</dbReference>
<keyword evidence="2" id="KW-0413">Isomerase</keyword>
<evidence type="ECO:0000313" key="2">
    <source>
        <dbReference type="EMBL" id="QEG38085.1"/>
    </source>
</evidence>
<dbReference type="GO" id="GO:0044877">
    <property type="term" value="F:protein-containing complex binding"/>
    <property type="evidence" value="ECO:0007669"/>
    <property type="project" value="TreeGrafter"/>
</dbReference>
<proteinExistence type="predicted"/>
<accession>A0A5B9QKL5</accession>
<evidence type="ECO:0000259" key="1">
    <source>
        <dbReference type="Pfam" id="PF13460"/>
    </source>
</evidence>
<dbReference type="Gene3D" id="3.40.50.720">
    <property type="entry name" value="NAD(P)-binding Rossmann-like Domain"/>
    <property type="match status" value="1"/>
</dbReference>